<keyword evidence="6" id="KW-0804">Transcription</keyword>
<dbReference type="GO" id="GO:0000976">
    <property type="term" value="F:transcription cis-regulatory region binding"/>
    <property type="evidence" value="ECO:0007669"/>
    <property type="project" value="TreeGrafter"/>
</dbReference>
<dbReference type="InterPro" id="IPR001789">
    <property type="entry name" value="Sig_transdc_resp-reg_receiver"/>
</dbReference>
<dbReference type="SUPFAM" id="SSF46894">
    <property type="entry name" value="C-terminal effector domain of the bipartite response regulators"/>
    <property type="match status" value="1"/>
</dbReference>
<dbReference type="Proteomes" id="UP000198806">
    <property type="component" value="Unassembled WGS sequence"/>
</dbReference>
<dbReference type="Gene3D" id="3.40.50.2300">
    <property type="match status" value="1"/>
</dbReference>
<name>A0A1I5CKM2_9FIRM</name>
<evidence type="ECO:0000256" key="7">
    <source>
        <dbReference type="ARBA" id="ARBA00024867"/>
    </source>
</evidence>
<evidence type="ECO:0000313" key="13">
    <source>
        <dbReference type="Proteomes" id="UP000198806"/>
    </source>
</evidence>
<dbReference type="Pfam" id="PF00072">
    <property type="entry name" value="Response_reg"/>
    <property type="match status" value="1"/>
</dbReference>
<dbReference type="STRING" id="1527.SAMN04489757_103123"/>
<evidence type="ECO:0000259" key="10">
    <source>
        <dbReference type="PROSITE" id="PS50110"/>
    </source>
</evidence>
<dbReference type="EMBL" id="FOWD01000003">
    <property type="protein sequence ID" value="SFN87555.1"/>
    <property type="molecule type" value="Genomic_DNA"/>
</dbReference>
<evidence type="ECO:0000256" key="4">
    <source>
        <dbReference type="ARBA" id="ARBA00023015"/>
    </source>
</evidence>
<protein>
    <recommendedName>
        <fullName evidence="1">Stage 0 sporulation protein A homolog</fullName>
    </recommendedName>
</protein>
<dbReference type="InterPro" id="IPR001867">
    <property type="entry name" value="OmpR/PhoB-type_DNA-bd"/>
</dbReference>
<evidence type="ECO:0000256" key="9">
    <source>
        <dbReference type="PROSITE-ProRule" id="PRU01091"/>
    </source>
</evidence>
<dbReference type="InterPro" id="IPR016032">
    <property type="entry name" value="Sig_transdc_resp-reg_C-effctor"/>
</dbReference>
<dbReference type="GO" id="GO:0032993">
    <property type="term" value="C:protein-DNA complex"/>
    <property type="evidence" value="ECO:0007669"/>
    <property type="project" value="TreeGrafter"/>
</dbReference>
<dbReference type="Gene3D" id="6.10.250.690">
    <property type="match status" value="1"/>
</dbReference>
<evidence type="ECO:0000256" key="2">
    <source>
        <dbReference type="ARBA" id="ARBA00022553"/>
    </source>
</evidence>
<keyword evidence="4" id="KW-0805">Transcription regulation</keyword>
<dbReference type="SUPFAM" id="SSF52172">
    <property type="entry name" value="CheY-like"/>
    <property type="match status" value="1"/>
</dbReference>
<feature type="modified residue" description="4-aspartylphosphate" evidence="8">
    <location>
        <position position="52"/>
    </location>
</feature>
<dbReference type="InterPro" id="IPR039420">
    <property type="entry name" value="WalR-like"/>
</dbReference>
<dbReference type="GO" id="GO:0000156">
    <property type="term" value="F:phosphorelay response regulator activity"/>
    <property type="evidence" value="ECO:0007669"/>
    <property type="project" value="TreeGrafter"/>
</dbReference>
<keyword evidence="2 8" id="KW-0597">Phosphoprotein</keyword>
<evidence type="ECO:0000256" key="3">
    <source>
        <dbReference type="ARBA" id="ARBA00023012"/>
    </source>
</evidence>
<dbReference type="OrthoDB" id="9778712at2"/>
<dbReference type="GO" id="GO:0006355">
    <property type="term" value="P:regulation of DNA-templated transcription"/>
    <property type="evidence" value="ECO:0007669"/>
    <property type="project" value="InterPro"/>
</dbReference>
<sequence>MPHILVVDDEEAISDLIVMNLNMVGFTCSQAFNGQEALEAMNQTEIDLCLLDVMLPGKDGFQLIDKFKETNIPVIYLTAKSSLTDRVKGLNLGAEDYIVKPFETLELIARIKVVLRRNGKGQKNFRLKNVEVSLTERTVVKNNLQVELAAQEFALLEVLIQNQNLALTREQLLEAAWGYDYFGETRTVDMHIQRLRKKLDWEDVIKTVYKYGYRLEAPKG</sequence>
<proteinExistence type="predicted"/>
<dbReference type="Gene3D" id="1.10.10.10">
    <property type="entry name" value="Winged helix-like DNA-binding domain superfamily/Winged helix DNA-binding domain"/>
    <property type="match status" value="1"/>
</dbReference>
<dbReference type="PROSITE" id="PS51755">
    <property type="entry name" value="OMPR_PHOB"/>
    <property type="match status" value="1"/>
</dbReference>
<dbReference type="Pfam" id="PF00486">
    <property type="entry name" value="Trans_reg_C"/>
    <property type="match status" value="1"/>
</dbReference>
<dbReference type="AlphaFoldDB" id="A0A1I5CKM2"/>
<dbReference type="CDD" id="cd00383">
    <property type="entry name" value="trans_reg_C"/>
    <property type="match status" value="1"/>
</dbReference>
<dbReference type="PANTHER" id="PTHR48111">
    <property type="entry name" value="REGULATOR OF RPOS"/>
    <property type="match status" value="1"/>
</dbReference>
<evidence type="ECO:0000256" key="8">
    <source>
        <dbReference type="PROSITE-ProRule" id="PRU00169"/>
    </source>
</evidence>
<keyword evidence="13" id="KW-1185">Reference proteome</keyword>
<keyword evidence="3" id="KW-0902">Two-component regulatory system</keyword>
<accession>A0A1I5CKM2</accession>
<organism evidence="12 13">
    <name type="scientific">Anaerocolumna aminovalerica</name>
    <dbReference type="NCBI Taxonomy" id="1527"/>
    <lineage>
        <taxon>Bacteria</taxon>
        <taxon>Bacillati</taxon>
        <taxon>Bacillota</taxon>
        <taxon>Clostridia</taxon>
        <taxon>Lachnospirales</taxon>
        <taxon>Lachnospiraceae</taxon>
        <taxon>Anaerocolumna</taxon>
    </lineage>
</organism>
<reference evidence="12 13" key="1">
    <citation type="submission" date="2016-10" db="EMBL/GenBank/DDBJ databases">
        <authorList>
            <person name="de Groot N.N."/>
        </authorList>
    </citation>
    <scope>NUCLEOTIDE SEQUENCE [LARGE SCALE GENOMIC DNA]</scope>
    <source>
        <strain evidence="12 13">DSM 1283</strain>
    </source>
</reference>
<feature type="DNA-binding region" description="OmpR/PhoB-type" evidence="9">
    <location>
        <begin position="122"/>
        <end position="217"/>
    </location>
</feature>
<dbReference type="PANTHER" id="PTHR48111:SF21">
    <property type="entry name" value="DNA-BINDING DUAL MASTER TRANSCRIPTIONAL REGULATOR RPAA"/>
    <property type="match status" value="1"/>
</dbReference>
<dbReference type="SMART" id="SM00862">
    <property type="entry name" value="Trans_reg_C"/>
    <property type="match status" value="1"/>
</dbReference>
<dbReference type="SMART" id="SM00448">
    <property type="entry name" value="REC"/>
    <property type="match status" value="1"/>
</dbReference>
<feature type="domain" description="OmpR/PhoB-type" evidence="11">
    <location>
        <begin position="122"/>
        <end position="217"/>
    </location>
</feature>
<dbReference type="InterPro" id="IPR011006">
    <property type="entry name" value="CheY-like_superfamily"/>
</dbReference>
<evidence type="ECO:0000313" key="12">
    <source>
        <dbReference type="EMBL" id="SFN87555.1"/>
    </source>
</evidence>
<dbReference type="InterPro" id="IPR036388">
    <property type="entry name" value="WH-like_DNA-bd_sf"/>
</dbReference>
<evidence type="ECO:0000256" key="5">
    <source>
        <dbReference type="ARBA" id="ARBA00023125"/>
    </source>
</evidence>
<dbReference type="GO" id="GO:0005829">
    <property type="term" value="C:cytosol"/>
    <property type="evidence" value="ECO:0007669"/>
    <property type="project" value="TreeGrafter"/>
</dbReference>
<feature type="domain" description="Response regulatory" evidence="10">
    <location>
        <begin position="3"/>
        <end position="115"/>
    </location>
</feature>
<evidence type="ECO:0000256" key="6">
    <source>
        <dbReference type="ARBA" id="ARBA00023163"/>
    </source>
</evidence>
<comment type="function">
    <text evidence="7">May play the central regulatory role in sporulation. It may be an element of the effector pathway responsible for the activation of sporulation genes in response to nutritional stress. Spo0A may act in concert with spo0H (a sigma factor) to control the expression of some genes that are critical to the sporulation process.</text>
</comment>
<keyword evidence="5 9" id="KW-0238">DNA-binding</keyword>
<evidence type="ECO:0000256" key="1">
    <source>
        <dbReference type="ARBA" id="ARBA00018672"/>
    </source>
</evidence>
<gene>
    <name evidence="12" type="ORF">SAMN04489757_103123</name>
</gene>
<evidence type="ECO:0000259" key="11">
    <source>
        <dbReference type="PROSITE" id="PS51755"/>
    </source>
</evidence>
<dbReference type="FunFam" id="3.40.50.2300:FF:000001">
    <property type="entry name" value="DNA-binding response regulator PhoB"/>
    <property type="match status" value="1"/>
</dbReference>
<dbReference type="RefSeq" id="WP_091684240.1">
    <property type="nucleotide sequence ID" value="NZ_BAABFM010000006.1"/>
</dbReference>
<dbReference type="PROSITE" id="PS50110">
    <property type="entry name" value="RESPONSE_REGULATORY"/>
    <property type="match status" value="1"/>
</dbReference>